<dbReference type="AlphaFoldDB" id="W4KE28"/>
<dbReference type="GeneID" id="20675973"/>
<proteinExistence type="predicted"/>
<protein>
    <submittedName>
        <fullName evidence="2">Uncharacterized protein</fullName>
    </submittedName>
</protein>
<evidence type="ECO:0000313" key="2">
    <source>
        <dbReference type="EMBL" id="ETW84117.1"/>
    </source>
</evidence>
<dbReference type="KEGG" id="hir:HETIRDRAFT_449684"/>
<organism evidence="2 3">
    <name type="scientific">Heterobasidion irregulare (strain TC 32-1)</name>
    <dbReference type="NCBI Taxonomy" id="747525"/>
    <lineage>
        <taxon>Eukaryota</taxon>
        <taxon>Fungi</taxon>
        <taxon>Dikarya</taxon>
        <taxon>Basidiomycota</taxon>
        <taxon>Agaricomycotina</taxon>
        <taxon>Agaricomycetes</taxon>
        <taxon>Russulales</taxon>
        <taxon>Bondarzewiaceae</taxon>
        <taxon>Heterobasidion</taxon>
        <taxon>Heterobasidion annosum species complex</taxon>
    </lineage>
</organism>
<gene>
    <name evidence="2" type="ORF">HETIRDRAFT_449684</name>
</gene>
<evidence type="ECO:0000313" key="3">
    <source>
        <dbReference type="Proteomes" id="UP000030671"/>
    </source>
</evidence>
<accession>W4KE28</accession>
<keyword evidence="3" id="KW-1185">Reference proteome</keyword>
<reference evidence="2 3" key="1">
    <citation type="journal article" date="2012" name="New Phytol.">
        <title>Insight into trade-off between wood decay and parasitism from the genome of a fungal forest pathogen.</title>
        <authorList>
            <person name="Olson A."/>
            <person name="Aerts A."/>
            <person name="Asiegbu F."/>
            <person name="Belbahri L."/>
            <person name="Bouzid O."/>
            <person name="Broberg A."/>
            <person name="Canback B."/>
            <person name="Coutinho P.M."/>
            <person name="Cullen D."/>
            <person name="Dalman K."/>
            <person name="Deflorio G."/>
            <person name="van Diepen L.T."/>
            <person name="Dunand C."/>
            <person name="Duplessis S."/>
            <person name="Durling M."/>
            <person name="Gonthier P."/>
            <person name="Grimwood J."/>
            <person name="Fossdal C.G."/>
            <person name="Hansson D."/>
            <person name="Henrissat B."/>
            <person name="Hietala A."/>
            <person name="Himmelstrand K."/>
            <person name="Hoffmeister D."/>
            <person name="Hogberg N."/>
            <person name="James T.Y."/>
            <person name="Karlsson M."/>
            <person name="Kohler A."/>
            <person name="Kues U."/>
            <person name="Lee Y.H."/>
            <person name="Lin Y.C."/>
            <person name="Lind M."/>
            <person name="Lindquist E."/>
            <person name="Lombard V."/>
            <person name="Lucas S."/>
            <person name="Lunden K."/>
            <person name="Morin E."/>
            <person name="Murat C."/>
            <person name="Park J."/>
            <person name="Raffaello T."/>
            <person name="Rouze P."/>
            <person name="Salamov A."/>
            <person name="Schmutz J."/>
            <person name="Solheim H."/>
            <person name="Stahlberg J."/>
            <person name="Velez H."/>
            <person name="de Vries R.P."/>
            <person name="Wiebenga A."/>
            <person name="Woodward S."/>
            <person name="Yakovlev I."/>
            <person name="Garbelotto M."/>
            <person name="Martin F."/>
            <person name="Grigoriev I.V."/>
            <person name="Stenlid J."/>
        </authorList>
    </citation>
    <scope>NUCLEOTIDE SEQUENCE [LARGE SCALE GENOMIC DNA]</scope>
    <source>
        <strain evidence="2 3">TC 32-1</strain>
    </source>
</reference>
<dbReference type="STRING" id="747525.W4KE28"/>
<feature type="compositionally biased region" description="Polar residues" evidence="1">
    <location>
        <begin position="1"/>
        <end position="19"/>
    </location>
</feature>
<dbReference type="OrthoDB" id="3214669at2759"/>
<dbReference type="HOGENOM" id="CLU_549878_0_0_1"/>
<dbReference type="InParanoid" id="W4KE28"/>
<dbReference type="RefSeq" id="XP_009543825.1">
    <property type="nucleotide sequence ID" value="XM_009545530.1"/>
</dbReference>
<dbReference type="EMBL" id="KI925456">
    <property type="protein sequence ID" value="ETW84117.1"/>
    <property type="molecule type" value="Genomic_DNA"/>
</dbReference>
<name>W4KE28_HETIT</name>
<feature type="region of interest" description="Disordered" evidence="1">
    <location>
        <begin position="1"/>
        <end position="20"/>
    </location>
</feature>
<dbReference type="Proteomes" id="UP000030671">
    <property type="component" value="Unassembled WGS sequence"/>
</dbReference>
<evidence type="ECO:0000256" key="1">
    <source>
        <dbReference type="SAM" id="MobiDB-lite"/>
    </source>
</evidence>
<sequence length="496" mass="54657">MNFPSSTPFPIQTFQSTGDGPSPRALLNFLRNLISENLHDGRVEQIPNEKHTWVTVIAGLSDYLLSSFPSSREGAWAVLHEKITLVDTTLEVIHRVLSKVDGVWSSSGETAEKAVFRLIGICGVLDTRDDADMQEEGVLSPRQLRERTFAGTLELIRYLGNVDHVTRGAESRSWETAREIITECIKTSEELLNAAATLTFPTYVSLSRTPRIASGLESEDRTQEDATNKTCTICLEKPSHVSSVLCLLLNIVVHALSPPVPSHAFLADLVPRTTALIRSLFNALYFGQMPLPSAKRAQYMSSVLSSANLLRPVCDFTSFEDTFGDMASRLLLWRLGETSQDCQQAVDDVLLTVFKSPLSVPFVKSNALAVLKSLSSGGVSNDDSLIVATAYLSYLLKPLDVTTLDLIRATIPDNAQPDSVIAFLQDVDSELVARQPPDNDAMDVDEQPQPFISWQDTIRAIAQTVIPLDDFQPEAPISDFKFAKQILEYLKTQLTG</sequence>